<evidence type="ECO:0000313" key="2">
    <source>
        <dbReference type="WBParaSite" id="Pan_g24049.t1"/>
    </source>
</evidence>
<protein>
    <submittedName>
        <fullName evidence="2">Uncharacterized protein</fullName>
    </submittedName>
</protein>
<accession>A0A7E4ZXZ4</accession>
<keyword evidence="1" id="KW-1185">Reference proteome</keyword>
<evidence type="ECO:0000313" key="1">
    <source>
        <dbReference type="Proteomes" id="UP000492821"/>
    </source>
</evidence>
<organism evidence="1 2">
    <name type="scientific">Panagrellus redivivus</name>
    <name type="common">Microworm</name>
    <dbReference type="NCBI Taxonomy" id="6233"/>
    <lineage>
        <taxon>Eukaryota</taxon>
        <taxon>Metazoa</taxon>
        <taxon>Ecdysozoa</taxon>
        <taxon>Nematoda</taxon>
        <taxon>Chromadorea</taxon>
        <taxon>Rhabditida</taxon>
        <taxon>Tylenchina</taxon>
        <taxon>Panagrolaimomorpha</taxon>
        <taxon>Panagrolaimoidea</taxon>
        <taxon>Panagrolaimidae</taxon>
        <taxon>Panagrellus</taxon>
    </lineage>
</organism>
<proteinExistence type="predicted"/>
<sequence length="77" mass="8622">MATGYPPEFESYFSKLEKYMDLKLVRSTGQSKGKVRATVIIFHNSFVAAWYLPLTTDSATEPVDPSESTVTESEQVL</sequence>
<dbReference type="WBParaSite" id="Pan_g24049.t1">
    <property type="protein sequence ID" value="Pan_g24049.t1"/>
    <property type="gene ID" value="Pan_g24049"/>
</dbReference>
<reference evidence="2" key="2">
    <citation type="submission" date="2020-10" db="UniProtKB">
        <authorList>
            <consortium name="WormBaseParasite"/>
        </authorList>
    </citation>
    <scope>IDENTIFICATION</scope>
</reference>
<reference evidence="1" key="1">
    <citation type="journal article" date="2013" name="Genetics">
        <title>The draft genome and transcriptome of Panagrellus redivivus are shaped by the harsh demands of a free-living lifestyle.</title>
        <authorList>
            <person name="Srinivasan J."/>
            <person name="Dillman A.R."/>
            <person name="Macchietto M.G."/>
            <person name="Heikkinen L."/>
            <person name="Lakso M."/>
            <person name="Fracchia K.M."/>
            <person name="Antoshechkin I."/>
            <person name="Mortazavi A."/>
            <person name="Wong G."/>
            <person name="Sternberg P.W."/>
        </authorList>
    </citation>
    <scope>NUCLEOTIDE SEQUENCE [LARGE SCALE GENOMIC DNA]</scope>
    <source>
        <strain evidence="1">MT8872</strain>
    </source>
</reference>
<dbReference type="Proteomes" id="UP000492821">
    <property type="component" value="Unassembled WGS sequence"/>
</dbReference>
<dbReference type="AlphaFoldDB" id="A0A7E4ZXZ4"/>
<name>A0A7E4ZXZ4_PANRE</name>